<gene>
    <name evidence="9" type="ORF">BZ3500_MVSOF-1268-A1-R1_CHR2-2G04736</name>
</gene>
<dbReference type="CDD" id="cd17316">
    <property type="entry name" value="MFS_SV2_like"/>
    <property type="match status" value="1"/>
</dbReference>
<evidence type="ECO:0000313" key="9">
    <source>
        <dbReference type="EMBL" id="SCZ87270.1"/>
    </source>
</evidence>
<dbReference type="Proteomes" id="UP000249723">
    <property type="component" value="Unassembled WGS sequence"/>
</dbReference>
<feature type="compositionally biased region" description="Basic and acidic residues" evidence="6">
    <location>
        <begin position="31"/>
        <end position="40"/>
    </location>
</feature>
<feature type="transmembrane region" description="Helical" evidence="7">
    <location>
        <begin position="114"/>
        <end position="133"/>
    </location>
</feature>
<organism evidence="9 10">
    <name type="scientific">Microbotryum saponariae</name>
    <dbReference type="NCBI Taxonomy" id="289078"/>
    <lineage>
        <taxon>Eukaryota</taxon>
        <taxon>Fungi</taxon>
        <taxon>Dikarya</taxon>
        <taxon>Basidiomycota</taxon>
        <taxon>Pucciniomycotina</taxon>
        <taxon>Microbotryomycetes</taxon>
        <taxon>Microbotryales</taxon>
        <taxon>Microbotryaceae</taxon>
        <taxon>Microbotryum</taxon>
    </lineage>
</organism>
<feature type="region of interest" description="Disordered" evidence="6">
    <location>
        <begin position="1"/>
        <end position="60"/>
    </location>
</feature>
<feature type="transmembrane region" description="Helical" evidence="7">
    <location>
        <begin position="461"/>
        <end position="480"/>
    </location>
</feature>
<dbReference type="InterPro" id="IPR036259">
    <property type="entry name" value="MFS_trans_sf"/>
</dbReference>
<evidence type="ECO:0000256" key="2">
    <source>
        <dbReference type="ARBA" id="ARBA00022448"/>
    </source>
</evidence>
<sequence length="644" mass="70011">MARDADSHPIVVTSCSPDTPAQMVEDAEDGWQTRHDRDDPPTDEETDEFEDLHDTQSPPLLTPLDQTLEIIGFGSYQKMLLVLCGFGWMADNMWLQCVAIILPRVQEHFAIGDQWIGLLSTSIFAGMMLGAAVSSHALSGSSLDLDRERTNTRLFSNPTWLVHCGLCLGPLPGAWDSTCAGVGKLRPAFHFTLLLTSAFGLAAALAPSFAWLCFALFWLGTGVGGSMPTDGTLFLENSPPSHHYLLTALSFFFSLGAVLTSLLGVTILPSFSCAEAAPSEQVCNVSRDNNGWRIMLGCLALVSLFMGLARIGLFRLRESAKFLVSSGRPDQAVLVLERISRYNGEPTSWELSDVVDGEYSVPGSPSAAMQRNEIMTDYDAMGDLPSSLDDSRNSTGDSTSEIRPDVSAAERVGFRHPRMHARNQNPGWWHVLERRYAQAFDAHRSRVGDLFSLQLRFTTSCIWAIWFLASAGYTTFNVFLPKYLEQKLGESTGQTSRTQSLWDFSGLPGAPLGAWLIEGRLGRVKTLAFSTLATSAGTLIFMLVSSQVGVVSSSMFVSLVATLMYAVIYGYTPEAFPVASRGTACGIASALSRLAGIFAPIITGLLLSINVSLPLFLSSLCFLLAALAAWCLQRSEKWRSGTAL</sequence>
<evidence type="ECO:0000256" key="5">
    <source>
        <dbReference type="ARBA" id="ARBA00023136"/>
    </source>
</evidence>
<dbReference type="InterPro" id="IPR011701">
    <property type="entry name" value="MFS"/>
</dbReference>
<feature type="transmembrane region" description="Helical" evidence="7">
    <location>
        <begin position="291"/>
        <end position="313"/>
    </location>
</feature>
<feature type="domain" description="Major facilitator superfamily (MFS) profile" evidence="8">
    <location>
        <begin position="80"/>
        <end position="637"/>
    </location>
</feature>
<reference evidence="10" key="1">
    <citation type="submission" date="2016-10" db="EMBL/GenBank/DDBJ databases">
        <authorList>
            <person name="Jeantristanb JTB J.-T."/>
            <person name="Ricardo R."/>
        </authorList>
    </citation>
    <scope>NUCLEOTIDE SEQUENCE [LARGE SCALE GENOMIC DNA]</scope>
</reference>
<dbReference type="SUPFAM" id="SSF103473">
    <property type="entry name" value="MFS general substrate transporter"/>
    <property type="match status" value="2"/>
</dbReference>
<feature type="transmembrane region" description="Helical" evidence="7">
    <location>
        <begin position="550"/>
        <end position="572"/>
    </location>
</feature>
<dbReference type="EMBL" id="FMWP01000010">
    <property type="protein sequence ID" value="SCZ87270.1"/>
    <property type="molecule type" value="Genomic_DNA"/>
</dbReference>
<evidence type="ECO:0000256" key="4">
    <source>
        <dbReference type="ARBA" id="ARBA00022989"/>
    </source>
</evidence>
<keyword evidence="5 7" id="KW-0472">Membrane</keyword>
<feature type="transmembrane region" description="Helical" evidence="7">
    <location>
        <begin position="524"/>
        <end position="544"/>
    </location>
</feature>
<evidence type="ECO:0000256" key="1">
    <source>
        <dbReference type="ARBA" id="ARBA00004141"/>
    </source>
</evidence>
<dbReference type="PROSITE" id="PS50850">
    <property type="entry name" value="MFS"/>
    <property type="match status" value="1"/>
</dbReference>
<keyword evidence="2" id="KW-0813">Transport</keyword>
<dbReference type="InterPro" id="IPR020846">
    <property type="entry name" value="MFS_dom"/>
</dbReference>
<keyword evidence="3 7" id="KW-0812">Transmembrane</keyword>
<keyword evidence="4 7" id="KW-1133">Transmembrane helix</keyword>
<name>A0A2X0LZJ1_9BASI</name>
<evidence type="ECO:0000256" key="6">
    <source>
        <dbReference type="SAM" id="MobiDB-lite"/>
    </source>
</evidence>
<dbReference type="AlphaFoldDB" id="A0A2X0LZJ1"/>
<feature type="transmembrane region" description="Helical" evidence="7">
    <location>
        <begin position="244"/>
        <end position="271"/>
    </location>
</feature>
<proteinExistence type="predicted"/>
<evidence type="ECO:0000259" key="8">
    <source>
        <dbReference type="PROSITE" id="PS50850"/>
    </source>
</evidence>
<evidence type="ECO:0000256" key="7">
    <source>
        <dbReference type="SAM" id="Phobius"/>
    </source>
</evidence>
<keyword evidence="10" id="KW-1185">Reference proteome</keyword>
<dbReference type="GO" id="GO:0016020">
    <property type="term" value="C:membrane"/>
    <property type="evidence" value="ECO:0007669"/>
    <property type="project" value="UniProtKB-SubCell"/>
</dbReference>
<protein>
    <submittedName>
        <fullName evidence="9">BZ3500_MvSof-1268-A1-R1_Chr2-2g04736 protein</fullName>
    </submittedName>
</protein>
<feature type="transmembrane region" description="Helical" evidence="7">
    <location>
        <begin position="613"/>
        <end position="632"/>
    </location>
</feature>
<dbReference type="Gene3D" id="1.20.1250.20">
    <property type="entry name" value="MFS general substrate transporter like domains"/>
    <property type="match status" value="1"/>
</dbReference>
<feature type="transmembrane region" description="Helical" evidence="7">
    <location>
        <begin position="191"/>
        <end position="219"/>
    </location>
</feature>
<dbReference type="Pfam" id="PF07690">
    <property type="entry name" value="MFS_1"/>
    <property type="match status" value="1"/>
</dbReference>
<feature type="transmembrane region" description="Helical" evidence="7">
    <location>
        <begin position="80"/>
        <end position="102"/>
    </location>
</feature>
<dbReference type="GO" id="GO:0022857">
    <property type="term" value="F:transmembrane transporter activity"/>
    <property type="evidence" value="ECO:0007669"/>
    <property type="project" value="InterPro"/>
</dbReference>
<dbReference type="PANTHER" id="PTHR23511">
    <property type="entry name" value="SYNAPTIC VESICLE GLYCOPROTEIN 2"/>
    <property type="match status" value="1"/>
</dbReference>
<evidence type="ECO:0000313" key="10">
    <source>
        <dbReference type="Proteomes" id="UP000249723"/>
    </source>
</evidence>
<feature type="transmembrane region" description="Helical" evidence="7">
    <location>
        <begin position="584"/>
        <end position="607"/>
    </location>
</feature>
<feature type="compositionally biased region" description="Acidic residues" evidence="6">
    <location>
        <begin position="41"/>
        <end position="51"/>
    </location>
</feature>
<dbReference type="STRING" id="289078.A0A2X0LZJ1"/>
<dbReference type="PANTHER" id="PTHR23511:SF5">
    <property type="entry name" value="MAJOR FACILITATOR-TYPE TRANSPORTER HXNZ-RELATED"/>
    <property type="match status" value="1"/>
</dbReference>
<accession>A0A2X0LZJ1</accession>
<evidence type="ECO:0000256" key="3">
    <source>
        <dbReference type="ARBA" id="ARBA00022692"/>
    </source>
</evidence>
<comment type="subcellular location">
    <subcellularLocation>
        <location evidence="1">Membrane</location>
        <topology evidence="1">Multi-pass membrane protein</topology>
    </subcellularLocation>
</comment>